<dbReference type="InterPro" id="IPR045851">
    <property type="entry name" value="AMP-bd_C_sf"/>
</dbReference>
<organism evidence="17 18">
    <name type="scientific">Halopseudomonas phragmitis</name>
    <dbReference type="NCBI Taxonomy" id="1931241"/>
    <lineage>
        <taxon>Bacteria</taxon>
        <taxon>Pseudomonadati</taxon>
        <taxon>Pseudomonadota</taxon>
        <taxon>Gammaproteobacteria</taxon>
        <taxon>Pseudomonadales</taxon>
        <taxon>Pseudomonadaceae</taxon>
        <taxon>Halopseudomonas</taxon>
    </lineage>
</organism>
<keyword evidence="18" id="KW-1185">Reference proteome</keyword>
<evidence type="ECO:0000256" key="12">
    <source>
        <dbReference type="ARBA" id="ARBA00026121"/>
    </source>
</evidence>
<dbReference type="SUPFAM" id="SSF56801">
    <property type="entry name" value="Acetyl-CoA synthetase-like"/>
    <property type="match status" value="1"/>
</dbReference>
<keyword evidence="6" id="KW-0547">Nucleotide-binding</keyword>
<evidence type="ECO:0000256" key="13">
    <source>
        <dbReference type="ARBA" id="ARBA00039545"/>
    </source>
</evidence>
<evidence type="ECO:0000313" key="18">
    <source>
        <dbReference type="Proteomes" id="UP000243488"/>
    </source>
</evidence>
<dbReference type="InterPro" id="IPR050237">
    <property type="entry name" value="ATP-dep_AMP-bd_enzyme"/>
</dbReference>
<keyword evidence="10" id="KW-0443">Lipid metabolism</keyword>
<keyword evidence="8" id="KW-0067">ATP-binding</keyword>
<evidence type="ECO:0000256" key="2">
    <source>
        <dbReference type="ARBA" id="ARBA00004170"/>
    </source>
</evidence>
<evidence type="ECO:0000256" key="10">
    <source>
        <dbReference type="ARBA" id="ARBA00023098"/>
    </source>
</evidence>
<evidence type="ECO:0000256" key="9">
    <source>
        <dbReference type="ARBA" id="ARBA00022842"/>
    </source>
</evidence>
<comment type="subcellular location">
    <subcellularLocation>
        <location evidence="2">Membrane</location>
        <topology evidence="2">Peripheral membrane protein</topology>
    </subcellularLocation>
</comment>
<dbReference type="RefSeq" id="WP_080050785.1">
    <property type="nucleotide sequence ID" value="NZ_CP020100.1"/>
</dbReference>
<name>A0A1V0B7M7_9GAMM</name>
<dbReference type="KEGG" id="ppha:BVH74_14520"/>
<dbReference type="PANTHER" id="PTHR43767:SF8">
    <property type="entry name" value="LONG-CHAIN-FATTY-ACID--COA LIGASE"/>
    <property type="match status" value="1"/>
</dbReference>
<dbReference type="CDD" id="cd05936">
    <property type="entry name" value="FC-FACS_FadD_like"/>
    <property type="match status" value="1"/>
</dbReference>
<dbReference type="NCBIfam" id="NF004229">
    <property type="entry name" value="PRK05677.1"/>
    <property type="match status" value="1"/>
</dbReference>
<evidence type="ECO:0000256" key="4">
    <source>
        <dbReference type="ARBA" id="ARBA00006432"/>
    </source>
</evidence>
<dbReference type="FunFam" id="3.30.300.30:FF:000006">
    <property type="entry name" value="Long-chain-fatty-acid--CoA ligase FadD"/>
    <property type="match status" value="1"/>
</dbReference>
<evidence type="ECO:0000256" key="5">
    <source>
        <dbReference type="ARBA" id="ARBA00022598"/>
    </source>
</evidence>
<dbReference type="GO" id="GO:0005524">
    <property type="term" value="F:ATP binding"/>
    <property type="evidence" value="ECO:0007669"/>
    <property type="project" value="UniProtKB-KW"/>
</dbReference>
<evidence type="ECO:0000313" key="17">
    <source>
        <dbReference type="EMBL" id="AQZ95891.1"/>
    </source>
</evidence>
<dbReference type="InterPro" id="IPR025110">
    <property type="entry name" value="AMP-bd_C"/>
</dbReference>
<comment type="cofactor">
    <cofactor evidence="1">
        <name>Mg(2+)</name>
        <dbReference type="ChEBI" id="CHEBI:18420"/>
    </cofactor>
</comment>
<reference evidence="17 18" key="1">
    <citation type="submission" date="2017-03" db="EMBL/GenBank/DDBJ databases">
        <title>Complete genome sequence of the novel DNRA strain Pseudomonas sp. S-6-2 isolated from Chinese polluted river sediment. Journal of Biotechnology.</title>
        <authorList>
            <person name="Li J."/>
            <person name="Xiang F."/>
            <person name="Wang L."/>
            <person name="Xi L."/>
            <person name="Liu J."/>
        </authorList>
    </citation>
    <scope>NUCLEOTIDE SEQUENCE [LARGE SCALE GENOMIC DNA]</scope>
    <source>
        <strain evidence="17 18">S-6-2</strain>
    </source>
</reference>
<dbReference type="InterPro" id="IPR020845">
    <property type="entry name" value="AMP-binding_CS"/>
</dbReference>
<dbReference type="STRING" id="1931241.BVH74_14520"/>
<feature type="domain" description="AMP-binding enzyme C-terminal" evidence="16">
    <location>
        <begin position="470"/>
        <end position="545"/>
    </location>
</feature>
<keyword evidence="5 17" id="KW-0436">Ligase</keyword>
<evidence type="ECO:0000256" key="6">
    <source>
        <dbReference type="ARBA" id="ARBA00022741"/>
    </source>
</evidence>
<dbReference type="Pfam" id="PF13193">
    <property type="entry name" value="AMP-binding_C"/>
    <property type="match status" value="1"/>
</dbReference>
<dbReference type="Proteomes" id="UP000243488">
    <property type="component" value="Chromosome"/>
</dbReference>
<dbReference type="GO" id="GO:0004467">
    <property type="term" value="F:long-chain fatty acid-CoA ligase activity"/>
    <property type="evidence" value="ECO:0007669"/>
    <property type="project" value="UniProtKB-EC"/>
</dbReference>
<dbReference type="Gene3D" id="2.30.38.10">
    <property type="entry name" value="Luciferase, Domain 3"/>
    <property type="match status" value="1"/>
</dbReference>
<dbReference type="InterPro" id="IPR000873">
    <property type="entry name" value="AMP-dep_synth/lig_dom"/>
</dbReference>
<evidence type="ECO:0000256" key="14">
    <source>
        <dbReference type="ARBA" id="ARBA00042773"/>
    </source>
</evidence>
<dbReference type="FunFam" id="3.40.50.12780:FF:000003">
    <property type="entry name" value="Long-chain-fatty-acid--CoA ligase FadD"/>
    <property type="match status" value="1"/>
</dbReference>
<protein>
    <recommendedName>
        <fullName evidence="13">Long-chain-fatty-acid--CoA ligase</fullName>
        <ecNumber evidence="12">6.2.1.3</ecNumber>
    </recommendedName>
    <alternativeName>
        <fullName evidence="14">Long-chain acyl-CoA synthetase</fullName>
    </alternativeName>
</protein>
<comment type="similarity">
    <text evidence="4">Belongs to the ATP-dependent AMP-binding enzyme family.</text>
</comment>
<evidence type="ECO:0000256" key="1">
    <source>
        <dbReference type="ARBA" id="ARBA00001946"/>
    </source>
</evidence>
<evidence type="ECO:0000256" key="7">
    <source>
        <dbReference type="ARBA" id="ARBA00022832"/>
    </source>
</evidence>
<evidence type="ECO:0000259" key="15">
    <source>
        <dbReference type="Pfam" id="PF00501"/>
    </source>
</evidence>
<keyword evidence="9" id="KW-0460">Magnesium</keyword>
<evidence type="ECO:0000259" key="16">
    <source>
        <dbReference type="Pfam" id="PF13193"/>
    </source>
</evidence>
<dbReference type="Pfam" id="PF00501">
    <property type="entry name" value="AMP-binding"/>
    <property type="match status" value="1"/>
</dbReference>
<feature type="domain" description="AMP-dependent synthetase/ligase" evidence="15">
    <location>
        <begin position="31"/>
        <end position="419"/>
    </location>
</feature>
<comment type="pathway">
    <text evidence="3">Lipid metabolism; fatty acid beta-oxidation.</text>
</comment>
<dbReference type="EC" id="6.2.1.3" evidence="12"/>
<dbReference type="PROSITE" id="PS00455">
    <property type="entry name" value="AMP_BINDING"/>
    <property type="match status" value="1"/>
</dbReference>
<evidence type="ECO:0000256" key="8">
    <source>
        <dbReference type="ARBA" id="ARBA00022840"/>
    </source>
</evidence>
<gene>
    <name evidence="17" type="ORF">BVH74_14520</name>
</gene>
<dbReference type="Gene3D" id="3.40.50.980">
    <property type="match status" value="2"/>
</dbReference>
<sequence length="562" mass="61628">MLENFWKDKYPAGIPTEINPDQYPNILAVLKESCQKFADKPAFSNLGKTITYGEMYALSGQFAAYLQKHTGLQPGDRIAVQMPNVLQYPIVVFGAMRAGYVVVNTNPLYTAREMEHQFNDSGAKALVCLANMAHLAEEVVPKTGVKQVIVTEVGDMLPPLKRLLVNTVVKHVKKMVPAYNIPGMVRFNDAMAKGKGQSFQEASPAGDDIAVLQYTGGTTGVAKGAMLTHRNLVANMLQSKALMGANMVDGEEVVICPLPLYHIYAFTFHCMAMMISGNHNVLITNPRDIPAFVKELSKFKFSGFVGLNTLFVALCNSEEFRKLDFSKFKVTLSGGMALQLATAERWEQVTGCKICEGYGMTETSPVATVNPIDAVQIGTIGIPVPSTLCKIIDDDGNELPIGERGELCVKGPQVMKGYWQRPEATAEILDAEGWLKTGDIAIIQEDGFLRIVDRKKDMILVSGFNVYPNELEDVMAAIPGVVQCAAIGVPDEKSGEAIKVFLVKAPGAQLSEEQVKDHMRNNLTGYKVPKFVEFRDALPTTNVGKILRRELRDEELKKLGAK</sequence>
<dbReference type="PANTHER" id="PTHR43767">
    <property type="entry name" value="LONG-CHAIN-FATTY-ACID--COA LIGASE"/>
    <property type="match status" value="1"/>
</dbReference>
<dbReference type="GO" id="GO:0016020">
    <property type="term" value="C:membrane"/>
    <property type="evidence" value="ECO:0007669"/>
    <property type="project" value="UniProtKB-SubCell"/>
</dbReference>
<accession>A0A1V0B7M7</accession>
<keyword evidence="7" id="KW-0276">Fatty acid metabolism</keyword>
<dbReference type="EMBL" id="CP020100">
    <property type="protein sequence ID" value="AQZ95891.1"/>
    <property type="molecule type" value="Genomic_DNA"/>
</dbReference>
<evidence type="ECO:0000256" key="11">
    <source>
        <dbReference type="ARBA" id="ARBA00023136"/>
    </source>
</evidence>
<proteinExistence type="inferred from homology"/>
<keyword evidence="11" id="KW-0472">Membrane</keyword>
<evidence type="ECO:0000256" key="3">
    <source>
        <dbReference type="ARBA" id="ARBA00005005"/>
    </source>
</evidence>
<dbReference type="AlphaFoldDB" id="A0A1V0B7M7"/>
<dbReference type="Gene3D" id="3.30.300.30">
    <property type="match status" value="1"/>
</dbReference>